<comment type="caution">
    <text evidence="2">The sequence shown here is derived from an EMBL/GenBank/DDBJ whole genome shotgun (WGS) entry which is preliminary data.</text>
</comment>
<evidence type="ECO:0000313" key="2">
    <source>
        <dbReference type="EMBL" id="VEL08494.1"/>
    </source>
</evidence>
<name>A0A3S5A084_9PLAT</name>
<feature type="region of interest" description="Disordered" evidence="1">
    <location>
        <begin position="43"/>
        <end position="77"/>
    </location>
</feature>
<evidence type="ECO:0000313" key="3">
    <source>
        <dbReference type="Proteomes" id="UP000784294"/>
    </source>
</evidence>
<reference evidence="2" key="1">
    <citation type="submission" date="2018-11" db="EMBL/GenBank/DDBJ databases">
        <authorList>
            <consortium name="Pathogen Informatics"/>
        </authorList>
    </citation>
    <scope>NUCLEOTIDE SEQUENCE</scope>
</reference>
<evidence type="ECO:0000256" key="1">
    <source>
        <dbReference type="SAM" id="MobiDB-lite"/>
    </source>
</evidence>
<keyword evidence="3" id="KW-1185">Reference proteome</keyword>
<accession>A0A3S5A084</accession>
<dbReference type="Proteomes" id="UP000784294">
    <property type="component" value="Unassembled WGS sequence"/>
</dbReference>
<organism evidence="2 3">
    <name type="scientific">Protopolystoma xenopodis</name>
    <dbReference type="NCBI Taxonomy" id="117903"/>
    <lineage>
        <taxon>Eukaryota</taxon>
        <taxon>Metazoa</taxon>
        <taxon>Spiralia</taxon>
        <taxon>Lophotrochozoa</taxon>
        <taxon>Platyhelminthes</taxon>
        <taxon>Monogenea</taxon>
        <taxon>Polyopisthocotylea</taxon>
        <taxon>Polystomatidea</taxon>
        <taxon>Polystomatidae</taxon>
        <taxon>Protopolystoma</taxon>
    </lineage>
</organism>
<feature type="compositionally biased region" description="Acidic residues" evidence="1">
    <location>
        <begin position="1"/>
        <end position="12"/>
    </location>
</feature>
<proteinExistence type="predicted"/>
<dbReference type="EMBL" id="CAAALY010004120">
    <property type="protein sequence ID" value="VEL08494.1"/>
    <property type="molecule type" value="Genomic_DNA"/>
</dbReference>
<feature type="compositionally biased region" description="Low complexity" evidence="1">
    <location>
        <begin position="60"/>
        <end position="69"/>
    </location>
</feature>
<protein>
    <submittedName>
        <fullName evidence="2">Uncharacterized protein</fullName>
    </submittedName>
</protein>
<feature type="region of interest" description="Disordered" evidence="1">
    <location>
        <begin position="1"/>
        <end position="30"/>
    </location>
</feature>
<gene>
    <name evidence="2" type="ORF">PXEA_LOCUS1934</name>
</gene>
<dbReference type="AlphaFoldDB" id="A0A3S5A084"/>
<sequence length="146" mass="16042">MAALTDDADYDSGETFRNVPSPRSDVGTRDNYYGRRLRTRCVLHSRHDNKTKLRQRAPFQPNSSPSQSSGTRTHSLSVQTVRHKFRLTVFAARTRVAFGTVAVHLLSVLVADASVQAVTCLQMRAAIGLWTQDCGCGQGAGKHKLA</sequence>